<reference evidence="2" key="1">
    <citation type="submission" date="2016-10" db="EMBL/GenBank/DDBJ databases">
        <authorList>
            <person name="Varghese N."/>
            <person name="Submissions S."/>
        </authorList>
    </citation>
    <scope>NUCLEOTIDE SEQUENCE [LARGE SCALE GENOMIC DNA]</scope>
    <source>
        <strain evidence="2">ATCC 25963</strain>
    </source>
</reference>
<dbReference type="EMBL" id="FOMX01000024">
    <property type="protein sequence ID" value="SFE97716.1"/>
    <property type="molecule type" value="Genomic_DNA"/>
</dbReference>
<evidence type="ECO:0000313" key="1">
    <source>
        <dbReference type="EMBL" id="SFE97716.1"/>
    </source>
</evidence>
<proteinExistence type="predicted"/>
<dbReference type="Proteomes" id="UP000199400">
    <property type="component" value="Unassembled WGS sequence"/>
</dbReference>
<protein>
    <submittedName>
        <fullName evidence="1">Uncharacterized protein</fullName>
    </submittedName>
</protein>
<accession>A0A1I2EZ32</accession>
<sequence>MGALDATGAYRWSRTWGHYDHARAGQVAVDTEQIIHTPIELSEDVDINPDHPNEFVPASGDFDITLQETRPSDGLW</sequence>
<keyword evidence="2" id="KW-1185">Reference proteome</keyword>
<evidence type="ECO:0000313" key="2">
    <source>
        <dbReference type="Proteomes" id="UP000199400"/>
    </source>
</evidence>
<dbReference type="AlphaFoldDB" id="A0A1I2EZ32"/>
<organism evidence="1 2">
    <name type="scientific">Nannocystis exedens</name>
    <dbReference type="NCBI Taxonomy" id="54"/>
    <lineage>
        <taxon>Bacteria</taxon>
        <taxon>Pseudomonadati</taxon>
        <taxon>Myxococcota</taxon>
        <taxon>Polyangia</taxon>
        <taxon>Nannocystales</taxon>
        <taxon>Nannocystaceae</taxon>
        <taxon>Nannocystis</taxon>
    </lineage>
</organism>
<name>A0A1I2EZ32_9BACT</name>
<gene>
    <name evidence="1" type="ORF">SAMN02745121_06327</name>
</gene>